<dbReference type="Gene3D" id="3.40.710.10">
    <property type="entry name" value="DD-peptidase/beta-lactamase superfamily"/>
    <property type="match status" value="1"/>
</dbReference>
<evidence type="ECO:0000256" key="2">
    <source>
        <dbReference type="ARBA" id="ARBA00007739"/>
    </source>
</evidence>
<dbReference type="InterPro" id="IPR023346">
    <property type="entry name" value="Lysozyme-like_dom_sf"/>
</dbReference>
<evidence type="ECO:0000256" key="13">
    <source>
        <dbReference type="ARBA" id="ARBA00049902"/>
    </source>
</evidence>
<dbReference type="InterPro" id="IPR001460">
    <property type="entry name" value="PCN-bd_Tpept"/>
</dbReference>
<feature type="region of interest" description="Disordered" evidence="14">
    <location>
        <begin position="761"/>
        <end position="786"/>
    </location>
</feature>
<dbReference type="InterPro" id="IPR050396">
    <property type="entry name" value="Glycosyltr_51/Transpeptidase"/>
</dbReference>
<dbReference type="Proteomes" id="UP000675781">
    <property type="component" value="Unassembled WGS sequence"/>
</dbReference>
<keyword evidence="9" id="KW-0573">Peptidoglycan synthesis</keyword>
<dbReference type="PANTHER" id="PTHR32282">
    <property type="entry name" value="BINDING PROTEIN TRANSPEPTIDASE, PUTATIVE-RELATED"/>
    <property type="match status" value="1"/>
</dbReference>
<name>A0A941EWF3_9ACTN</name>
<evidence type="ECO:0000256" key="12">
    <source>
        <dbReference type="ARBA" id="ARBA00034000"/>
    </source>
</evidence>
<organism evidence="18 19">
    <name type="scientific">Actinospica durhamensis</name>
    <dbReference type="NCBI Taxonomy" id="1508375"/>
    <lineage>
        <taxon>Bacteria</taxon>
        <taxon>Bacillati</taxon>
        <taxon>Actinomycetota</taxon>
        <taxon>Actinomycetes</taxon>
        <taxon>Catenulisporales</taxon>
        <taxon>Actinospicaceae</taxon>
        <taxon>Actinospica</taxon>
    </lineage>
</organism>
<dbReference type="Gene3D" id="1.10.3810.10">
    <property type="entry name" value="Biosynthetic peptidoglycan transglycosylase-like"/>
    <property type="match status" value="1"/>
</dbReference>
<comment type="catalytic activity">
    <reaction evidence="12">
        <text>Preferential cleavage: (Ac)2-L-Lys-D-Ala-|-D-Ala. Also transpeptidation of peptidyl-alanyl moieties that are N-acyl substituents of D-alanine.</text>
        <dbReference type="EC" id="3.4.16.4"/>
    </reaction>
</comment>
<evidence type="ECO:0000256" key="8">
    <source>
        <dbReference type="ARBA" id="ARBA00022960"/>
    </source>
</evidence>
<feature type="non-terminal residue" evidence="18">
    <location>
        <position position="786"/>
    </location>
</feature>
<evidence type="ECO:0000256" key="15">
    <source>
        <dbReference type="SAM" id="Phobius"/>
    </source>
</evidence>
<reference evidence="18" key="1">
    <citation type="submission" date="2021-04" db="EMBL/GenBank/DDBJ databases">
        <title>Genome based classification of Actinospica acidithermotolerans sp. nov., an actinobacterium isolated from an Indonesian hot spring.</title>
        <authorList>
            <person name="Kusuma A.B."/>
            <person name="Putra K.E."/>
            <person name="Nafisah S."/>
            <person name="Loh J."/>
            <person name="Nouioui I."/>
            <person name="Goodfellow M."/>
        </authorList>
    </citation>
    <scope>NUCLEOTIDE SEQUENCE</scope>
    <source>
        <strain evidence="18">CSCA 57</strain>
    </source>
</reference>
<dbReference type="SUPFAM" id="SSF53955">
    <property type="entry name" value="Lysozyme-like"/>
    <property type="match status" value="1"/>
</dbReference>
<keyword evidence="3" id="KW-0121">Carboxypeptidase</keyword>
<keyword evidence="15" id="KW-0812">Transmembrane</keyword>
<evidence type="ECO:0000256" key="9">
    <source>
        <dbReference type="ARBA" id="ARBA00022984"/>
    </source>
</evidence>
<evidence type="ECO:0000256" key="3">
    <source>
        <dbReference type="ARBA" id="ARBA00022645"/>
    </source>
</evidence>
<keyword evidence="19" id="KW-1185">Reference proteome</keyword>
<protein>
    <submittedName>
        <fullName evidence="18">Transglycosylase domain-containing protein</fullName>
    </submittedName>
</protein>
<feature type="region of interest" description="Disordered" evidence="14">
    <location>
        <begin position="1"/>
        <end position="74"/>
    </location>
</feature>
<evidence type="ECO:0000256" key="11">
    <source>
        <dbReference type="ARBA" id="ARBA00023316"/>
    </source>
</evidence>
<dbReference type="InterPro" id="IPR012338">
    <property type="entry name" value="Beta-lactam/transpept-like"/>
</dbReference>
<keyword evidence="5" id="KW-0328">Glycosyltransferase</keyword>
<dbReference type="GO" id="GO:0008658">
    <property type="term" value="F:penicillin binding"/>
    <property type="evidence" value="ECO:0007669"/>
    <property type="project" value="InterPro"/>
</dbReference>
<keyword evidence="6" id="KW-0808">Transferase</keyword>
<dbReference type="GO" id="GO:0008955">
    <property type="term" value="F:peptidoglycan glycosyltransferase activity"/>
    <property type="evidence" value="ECO:0007669"/>
    <property type="project" value="UniProtKB-EC"/>
</dbReference>
<dbReference type="GO" id="GO:0008360">
    <property type="term" value="P:regulation of cell shape"/>
    <property type="evidence" value="ECO:0007669"/>
    <property type="project" value="UniProtKB-KW"/>
</dbReference>
<keyword evidence="7" id="KW-0378">Hydrolase</keyword>
<dbReference type="Pfam" id="PF00912">
    <property type="entry name" value="Transgly"/>
    <property type="match status" value="1"/>
</dbReference>
<dbReference type="EMBL" id="JAGSOG010000470">
    <property type="protein sequence ID" value="MBR7839510.1"/>
    <property type="molecule type" value="Genomic_DNA"/>
</dbReference>
<dbReference type="GO" id="GO:0030288">
    <property type="term" value="C:outer membrane-bounded periplasmic space"/>
    <property type="evidence" value="ECO:0007669"/>
    <property type="project" value="TreeGrafter"/>
</dbReference>
<dbReference type="FunFam" id="1.10.3810.10:FF:000001">
    <property type="entry name" value="Penicillin-binding protein 1A"/>
    <property type="match status" value="1"/>
</dbReference>
<evidence type="ECO:0000259" key="16">
    <source>
        <dbReference type="Pfam" id="PF00905"/>
    </source>
</evidence>
<dbReference type="InterPro" id="IPR001264">
    <property type="entry name" value="Glyco_trans_51"/>
</dbReference>
<keyword evidence="15" id="KW-0472">Membrane</keyword>
<evidence type="ECO:0000256" key="4">
    <source>
        <dbReference type="ARBA" id="ARBA00022670"/>
    </source>
</evidence>
<evidence type="ECO:0000256" key="14">
    <source>
        <dbReference type="SAM" id="MobiDB-lite"/>
    </source>
</evidence>
<dbReference type="GO" id="GO:0009002">
    <property type="term" value="F:serine-type D-Ala-D-Ala carboxypeptidase activity"/>
    <property type="evidence" value="ECO:0007669"/>
    <property type="project" value="UniProtKB-EC"/>
</dbReference>
<accession>A0A941EWF3</accession>
<evidence type="ECO:0000256" key="7">
    <source>
        <dbReference type="ARBA" id="ARBA00022801"/>
    </source>
</evidence>
<evidence type="ECO:0000256" key="6">
    <source>
        <dbReference type="ARBA" id="ARBA00022679"/>
    </source>
</evidence>
<dbReference type="GO" id="GO:0006508">
    <property type="term" value="P:proteolysis"/>
    <property type="evidence" value="ECO:0007669"/>
    <property type="project" value="UniProtKB-KW"/>
</dbReference>
<evidence type="ECO:0000256" key="1">
    <source>
        <dbReference type="ARBA" id="ARBA00007090"/>
    </source>
</evidence>
<dbReference type="AlphaFoldDB" id="A0A941EWF3"/>
<comment type="catalytic activity">
    <reaction evidence="13">
        <text>[GlcNAc-(1-&gt;4)-Mur2Ac(oyl-L-Ala-gamma-D-Glu-L-Lys-D-Ala-D-Ala)](n)-di-trans,octa-cis-undecaprenyl diphosphate + beta-D-GlcNAc-(1-&gt;4)-Mur2Ac(oyl-L-Ala-gamma-D-Glu-L-Lys-D-Ala-D-Ala)-di-trans,octa-cis-undecaprenyl diphosphate = [GlcNAc-(1-&gt;4)-Mur2Ac(oyl-L-Ala-gamma-D-Glu-L-Lys-D-Ala-D-Ala)](n+1)-di-trans,octa-cis-undecaprenyl diphosphate + di-trans,octa-cis-undecaprenyl diphosphate + H(+)</text>
        <dbReference type="Rhea" id="RHEA:23708"/>
        <dbReference type="Rhea" id="RHEA-COMP:9602"/>
        <dbReference type="Rhea" id="RHEA-COMP:9603"/>
        <dbReference type="ChEBI" id="CHEBI:15378"/>
        <dbReference type="ChEBI" id="CHEBI:58405"/>
        <dbReference type="ChEBI" id="CHEBI:60033"/>
        <dbReference type="ChEBI" id="CHEBI:78435"/>
        <dbReference type="EC" id="2.4.99.28"/>
    </reaction>
</comment>
<dbReference type="SUPFAM" id="SSF56601">
    <property type="entry name" value="beta-lactamase/transpeptidase-like"/>
    <property type="match status" value="1"/>
</dbReference>
<comment type="similarity">
    <text evidence="1">In the C-terminal section; belongs to the transpeptidase family.</text>
</comment>
<dbReference type="RefSeq" id="WP_212533941.1">
    <property type="nucleotide sequence ID" value="NZ_JAGSOG010000470.1"/>
</dbReference>
<feature type="compositionally biased region" description="Low complexity" evidence="14">
    <location>
        <begin position="770"/>
        <end position="786"/>
    </location>
</feature>
<proteinExistence type="inferred from homology"/>
<evidence type="ECO:0000256" key="10">
    <source>
        <dbReference type="ARBA" id="ARBA00023268"/>
    </source>
</evidence>
<keyword evidence="10" id="KW-0511">Multifunctional enzyme</keyword>
<gene>
    <name evidence="18" type="ORF">KDL01_40015</name>
</gene>
<evidence type="ECO:0000259" key="17">
    <source>
        <dbReference type="Pfam" id="PF00912"/>
    </source>
</evidence>
<keyword evidence="8" id="KW-0133">Cell shape</keyword>
<evidence type="ECO:0000256" key="5">
    <source>
        <dbReference type="ARBA" id="ARBA00022676"/>
    </source>
</evidence>
<feature type="domain" description="Glycosyl transferase family 51" evidence="17">
    <location>
        <begin position="140"/>
        <end position="326"/>
    </location>
</feature>
<evidence type="ECO:0000313" key="19">
    <source>
        <dbReference type="Proteomes" id="UP000675781"/>
    </source>
</evidence>
<sequence>MGSTEHSEEPAPQDEAAATEPPAGEERSAAHEPAAGEEQPAPDEPAAAAEFFAAEADADDSDAEPAAGEPSRRGRSWRPLAVFLGVSALAGVLLGGLALPLLGSGALVVKAASDHFEDLPDDFQAPALPQRTNILAADGSVLAQTWGDYGNRVVVPLKQVNANMPNALIAIEDARYYQHGGIDLTGTVRAFFHDAQGDSTQGGSTIAQQYVKNVLLLEAGTNQKRQQQAVADTIARKITELRYAVSVEKQMDKQKILENYLNLVYFGNGSYGVQAAAQRYFSTTAAQLTAPQAAMLAAIVNSPTYYDPFTNPQATLARRNLVLEKMASPDLGYLTPQQAAEAEQTPLGLHPAAQSSGCIGAVAAASFFCNYVYTTFLSDPDYGATAADREALWEQGGLTVTTTLDPAAQSAAAKAVADHTYPTDKVASAIAMIQPGTGQIKAMAQSRPMGNGAGQTFVNLAADPAHNGTLGYQAGSSFKIFTGLAALNQGIDPSLPVDSPSPLSGFVGTRLATCADGGTSISWPSSYRPDNDDKADHVVPMDQAFWFSVNTYFLTLETQTGLCAPAQLAQSMGVTKDNDLGTGKPLDQFASFTLGTNQITPIAMAAAYATVADQGTYCVPYVITAVHDINGKQYKGQAQTCKKVLDPNVANELTSMLQGVLSQPGATASGLGLSGGRPAAGKTGTTDGGVATWFDGYTPQLAAAAWTGFVDAGKKGETMSDITIGGRYYGGQIFGATISAPIWRQAMDGALADQPDVGFAAPTGFPTDKPSASASASASPGAALPA</sequence>
<dbReference type="GO" id="GO:0071555">
    <property type="term" value="P:cell wall organization"/>
    <property type="evidence" value="ECO:0007669"/>
    <property type="project" value="UniProtKB-KW"/>
</dbReference>
<dbReference type="PANTHER" id="PTHR32282:SF33">
    <property type="entry name" value="PEPTIDOGLYCAN GLYCOSYLTRANSFERASE"/>
    <property type="match status" value="1"/>
</dbReference>
<feature type="compositionally biased region" description="Low complexity" evidence="14">
    <location>
        <begin position="31"/>
        <end position="55"/>
    </location>
</feature>
<keyword evidence="4" id="KW-0645">Protease</keyword>
<keyword evidence="11" id="KW-0961">Cell wall biogenesis/degradation</keyword>
<comment type="caution">
    <text evidence="18">The sequence shown here is derived from an EMBL/GenBank/DDBJ whole genome shotgun (WGS) entry which is preliminary data.</text>
</comment>
<feature type="domain" description="Penicillin-binding protein transpeptidase" evidence="16">
    <location>
        <begin position="527"/>
        <end position="704"/>
    </location>
</feature>
<comment type="similarity">
    <text evidence="2">In the N-terminal section; belongs to the glycosyltransferase 51 family.</text>
</comment>
<dbReference type="Pfam" id="PF00905">
    <property type="entry name" value="Transpeptidase"/>
    <property type="match status" value="1"/>
</dbReference>
<evidence type="ECO:0000313" key="18">
    <source>
        <dbReference type="EMBL" id="MBR7839510.1"/>
    </source>
</evidence>
<dbReference type="InterPro" id="IPR036950">
    <property type="entry name" value="PBP_transglycosylase"/>
</dbReference>
<feature type="transmembrane region" description="Helical" evidence="15">
    <location>
        <begin position="80"/>
        <end position="102"/>
    </location>
</feature>
<keyword evidence="15" id="KW-1133">Transmembrane helix</keyword>
<dbReference type="GO" id="GO:0009252">
    <property type="term" value="P:peptidoglycan biosynthetic process"/>
    <property type="evidence" value="ECO:0007669"/>
    <property type="project" value="UniProtKB-KW"/>
</dbReference>